<sequence>MKSSNCTGESNGLFEKKASKFPTTRSFKSLEDSSVKAAECGENTTLSNSSSSSGTLGSCSKTSNPAPAIFPSCKNCTNAFSSMMAPRAALIITPCLPSAWRTSLLIR</sequence>
<dbReference type="EMBL" id="HG740460">
    <property type="protein sequence ID" value="CDP20565.1"/>
    <property type="molecule type" value="Genomic_DNA"/>
</dbReference>
<organism evidence="2 3">
    <name type="scientific">Coffea canephora</name>
    <name type="common">Robusta coffee</name>
    <dbReference type="NCBI Taxonomy" id="49390"/>
    <lineage>
        <taxon>Eukaryota</taxon>
        <taxon>Viridiplantae</taxon>
        <taxon>Streptophyta</taxon>
        <taxon>Embryophyta</taxon>
        <taxon>Tracheophyta</taxon>
        <taxon>Spermatophyta</taxon>
        <taxon>Magnoliopsida</taxon>
        <taxon>eudicotyledons</taxon>
        <taxon>Gunneridae</taxon>
        <taxon>Pentapetalae</taxon>
        <taxon>asterids</taxon>
        <taxon>lamiids</taxon>
        <taxon>Gentianales</taxon>
        <taxon>Rubiaceae</taxon>
        <taxon>Ixoroideae</taxon>
        <taxon>Gardenieae complex</taxon>
        <taxon>Bertiereae - Coffeeae clade</taxon>
        <taxon>Coffeeae</taxon>
        <taxon>Coffea</taxon>
    </lineage>
</organism>
<evidence type="ECO:0000256" key="1">
    <source>
        <dbReference type="SAM" id="MobiDB-lite"/>
    </source>
</evidence>
<proteinExistence type="predicted"/>
<accession>A0A068VIC6</accession>
<feature type="compositionally biased region" description="Low complexity" evidence="1">
    <location>
        <begin position="43"/>
        <end position="63"/>
    </location>
</feature>
<gene>
    <name evidence="2" type="ORF">GSCOC_T00004547001</name>
</gene>
<evidence type="ECO:0000313" key="3">
    <source>
        <dbReference type="Proteomes" id="UP000295252"/>
    </source>
</evidence>
<dbReference type="Gramene" id="CDP20565">
    <property type="protein sequence ID" value="CDP20565"/>
    <property type="gene ID" value="GSCOC_T00004547001"/>
</dbReference>
<dbReference type="Proteomes" id="UP000295252">
    <property type="component" value="Unassembled WGS sequence"/>
</dbReference>
<dbReference type="InParanoid" id="A0A068VIC6"/>
<dbReference type="AlphaFoldDB" id="A0A068VIC6"/>
<protein>
    <submittedName>
        <fullName evidence="2">DH200=94 genomic scaffold, scaffold_1376</fullName>
    </submittedName>
</protein>
<feature type="region of interest" description="Disordered" evidence="1">
    <location>
        <begin position="41"/>
        <end position="68"/>
    </location>
</feature>
<keyword evidence="3" id="KW-1185">Reference proteome</keyword>
<reference evidence="3" key="1">
    <citation type="journal article" date="2014" name="Science">
        <title>The coffee genome provides insight into the convergent evolution of caffeine biosynthesis.</title>
        <authorList>
            <person name="Denoeud F."/>
            <person name="Carretero-Paulet L."/>
            <person name="Dereeper A."/>
            <person name="Droc G."/>
            <person name="Guyot R."/>
            <person name="Pietrella M."/>
            <person name="Zheng C."/>
            <person name="Alberti A."/>
            <person name="Anthony F."/>
            <person name="Aprea G."/>
            <person name="Aury J.M."/>
            <person name="Bento P."/>
            <person name="Bernard M."/>
            <person name="Bocs S."/>
            <person name="Campa C."/>
            <person name="Cenci A."/>
            <person name="Combes M.C."/>
            <person name="Crouzillat D."/>
            <person name="Da Silva C."/>
            <person name="Daddiego L."/>
            <person name="De Bellis F."/>
            <person name="Dussert S."/>
            <person name="Garsmeur O."/>
            <person name="Gayraud T."/>
            <person name="Guignon V."/>
            <person name="Jahn K."/>
            <person name="Jamilloux V."/>
            <person name="Joet T."/>
            <person name="Labadie K."/>
            <person name="Lan T."/>
            <person name="Leclercq J."/>
            <person name="Lepelley M."/>
            <person name="Leroy T."/>
            <person name="Li L.T."/>
            <person name="Librado P."/>
            <person name="Lopez L."/>
            <person name="Munoz A."/>
            <person name="Noel B."/>
            <person name="Pallavicini A."/>
            <person name="Perrotta G."/>
            <person name="Poncet V."/>
            <person name="Pot D."/>
            <person name="Priyono X."/>
            <person name="Rigoreau M."/>
            <person name="Rouard M."/>
            <person name="Rozas J."/>
            <person name="Tranchant-Dubreuil C."/>
            <person name="VanBuren R."/>
            <person name="Zhang Q."/>
            <person name="Andrade A.C."/>
            <person name="Argout X."/>
            <person name="Bertrand B."/>
            <person name="de Kochko A."/>
            <person name="Graziosi G."/>
            <person name="Henry R.J."/>
            <person name="Jayarama X."/>
            <person name="Ming R."/>
            <person name="Nagai C."/>
            <person name="Rounsley S."/>
            <person name="Sankoff D."/>
            <person name="Giuliano G."/>
            <person name="Albert V.A."/>
            <person name="Wincker P."/>
            <person name="Lashermes P."/>
        </authorList>
    </citation>
    <scope>NUCLEOTIDE SEQUENCE [LARGE SCALE GENOMIC DNA]</scope>
    <source>
        <strain evidence="3">cv. DH200-94</strain>
    </source>
</reference>
<evidence type="ECO:0000313" key="2">
    <source>
        <dbReference type="EMBL" id="CDP20565.1"/>
    </source>
</evidence>
<name>A0A068VIC6_COFCA</name>